<dbReference type="STRING" id="1302250.GCA_001313225_00243"/>
<protein>
    <submittedName>
        <fullName evidence="7">Oligopeptide ABC transporter substrate-binding protein</fullName>
    </submittedName>
</protein>
<keyword evidence="3" id="KW-0813">Transport</keyword>
<dbReference type="InterPro" id="IPR030678">
    <property type="entry name" value="Peptide/Ni-bd"/>
</dbReference>
<evidence type="ECO:0000256" key="4">
    <source>
        <dbReference type="ARBA" id="ARBA00022729"/>
    </source>
</evidence>
<dbReference type="AlphaFoldDB" id="A0A1Z5H3N3"/>
<dbReference type="GO" id="GO:0015833">
    <property type="term" value="P:peptide transport"/>
    <property type="evidence" value="ECO:0007669"/>
    <property type="project" value="UniProtKB-KW"/>
</dbReference>
<evidence type="ECO:0000259" key="6">
    <source>
        <dbReference type="Pfam" id="PF00496"/>
    </source>
</evidence>
<dbReference type="CDD" id="cd08504">
    <property type="entry name" value="PBP2_OppA"/>
    <property type="match status" value="1"/>
</dbReference>
<comment type="similarity">
    <text evidence="2">Belongs to the bacterial solute-binding protein 5 family.</text>
</comment>
<comment type="caution">
    <text evidence="7">The sequence shown here is derived from an EMBL/GenBank/DDBJ whole genome shotgun (WGS) entry which is preliminary data.</text>
</comment>
<evidence type="ECO:0000256" key="2">
    <source>
        <dbReference type="ARBA" id="ARBA00005695"/>
    </source>
</evidence>
<dbReference type="Gene3D" id="3.10.105.10">
    <property type="entry name" value="Dipeptide-binding Protein, Domain 3"/>
    <property type="match status" value="1"/>
</dbReference>
<dbReference type="SUPFAM" id="SSF53850">
    <property type="entry name" value="Periplasmic binding protein-like II"/>
    <property type="match status" value="1"/>
</dbReference>
<reference evidence="7 8" key="1">
    <citation type="submission" date="2015-11" db="EMBL/GenBank/DDBJ databases">
        <title>Draft genome sequences of new species of the genus Lactobacillus isolated from orchardgrass silage.</title>
        <authorList>
            <person name="Tohno M."/>
            <person name="Tanizawa Y."/>
            <person name="Arita M."/>
        </authorList>
    </citation>
    <scope>NUCLEOTIDE SEQUENCE [LARGE SCALE GENOMIC DNA]</scope>
    <source>
        <strain evidence="7 8">IWT126</strain>
    </source>
</reference>
<dbReference type="PIRSF" id="PIRSF002741">
    <property type="entry name" value="MppA"/>
    <property type="match status" value="1"/>
</dbReference>
<evidence type="ECO:0000313" key="7">
    <source>
        <dbReference type="EMBL" id="GAT17913.1"/>
    </source>
</evidence>
<gene>
    <name evidence="7" type="primary">oppA_2</name>
    <name evidence="7" type="ORF">IWT126_00170</name>
</gene>
<dbReference type="FunFam" id="3.90.76.10:FF:000001">
    <property type="entry name" value="Oligopeptide ABC transporter substrate-binding protein"/>
    <property type="match status" value="1"/>
</dbReference>
<dbReference type="PANTHER" id="PTHR30290:SF10">
    <property type="entry name" value="PERIPLASMIC OLIGOPEPTIDE-BINDING PROTEIN-RELATED"/>
    <property type="match status" value="1"/>
</dbReference>
<dbReference type="GO" id="GO:0043190">
    <property type="term" value="C:ATP-binding cassette (ABC) transporter complex"/>
    <property type="evidence" value="ECO:0007669"/>
    <property type="project" value="InterPro"/>
</dbReference>
<evidence type="ECO:0000313" key="8">
    <source>
        <dbReference type="Proteomes" id="UP000198402"/>
    </source>
</evidence>
<name>A0A1Z5H3N3_9LACO</name>
<dbReference type="GO" id="GO:0030313">
    <property type="term" value="C:cell envelope"/>
    <property type="evidence" value="ECO:0007669"/>
    <property type="project" value="UniProtKB-SubCell"/>
</dbReference>
<dbReference type="Gene3D" id="3.40.190.10">
    <property type="entry name" value="Periplasmic binding protein-like II"/>
    <property type="match status" value="1"/>
</dbReference>
<organism evidence="7 8">
    <name type="scientific">Secundilactobacillus silagei JCM 19001</name>
    <dbReference type="NCBI Taxonomy" id="1302250"/>
    <lineage>
        <taxon>Bacteria</taxon>
        <taxon>Bacillati</taxon>
        <taxon>Bacillota</taxon>
        <taxon>Bacilli</taxon>
        <taxon>Lactobacillales</taxon>
        <taxon>Lactobacillaceae</taxon>
        <taxon>Secundilactobacillus</taxon>
    </lineage>
</organism>
<dbReference type="Gene3D" id="3.90.76.10">
    <property type="entry name" value="Dipeptide-binding Protein, Domain 1"/>
    <property type="match status" value="1"/>
</dbReference>
<dbReference type="PROSITE" id="PS51257">
    <property type="entry name" value="PROKAR_LIPOPROTEIN"/>
    <property type="match status" value="1"/>
</dbReference>
<evidence type="ECO:0000256" key="5">
    <source>
        <dbReference type="ARBA" id="ARBA00022856"/>
    </source>
</evidence>
<dbReference type="Pfam" id="PF00496">
    <property type="entry name" value="SBP_bac_5"/>
    <property type="match status" value="1"/>
</dbReference>
<dbReference type="Proteomes" id="UP000198402">
    <property type="component" value="Unassembled WGS sequence"/>
</dbReference>
<keyword evidence="5" id="KW-0653">Protein transport</keyword>
<dbReference type="InterPro" id="IPR039424">
    <property type="entry name" value="SBP_5"/>
</dbReference>
<accession>A0A1Z5H3N3</accession>
<dbReference type="PANTHER" id="PTHR30290">
    <property type="entry name" value="PERIPLASMIC BINDING COMPONENT OF ABC TRANSPORTER"/>
    <property type="match status" value="1"/>
</dbReference>
<sequence>MRLSQILALGTVSGAALLLLTACGAQNNRHLARSQTLHWVESADLPTMDPSKSTDVVSGDALHNVDEGLLRIGQGSRLRPGVAKSYRVSKDGKTWTFDLRHSKWSNGSPVTAADFVYGWRRTVKPSTASQFAYLYDHVKNYATINKGKRAPAKLGVKAHGPYQLVVTLSRPQSYFKYLVASQAFLPQNRQVVEKYGSKFATNSRDAVYNGPFRLTGWQGTNDDWTLKKNRQYWDAGQTKLQAVKVQVIKDQGTWLSQYQSGKVDELMTDGTQYRQLKNSPEMHIRDSASMFYLEFNQRQGFFKNNVDARKAIALAINKPSLTQNILADGSQAPKGLVPTRLAKKGSTDFADDAYVKSGTTYNLRQARRLWKKALRRSGRSSITLNLLADDTPGGKKTVEFIQSQMAKLPGLRLTTTNVPFNVRLNRSTTGDFNMVVSAWIADFPDAVSFSSLFTSHNAYNRGHWQNKDYDADVKNAEGKDANDPDARWHDLVSAEKTLMQQQGVVPLYQRNQAQMLKPYVHGVQYFPTGAQWDFSRAYISDHQ</sequence>
<keyword evidence="8" id="KW-1185">Reference proteome</keyword>
<keyword evidence="4" id="KW-0732">Signal</keyword>
<proteinExistence type="inferred from homology"/>
<dbReference type="InterPro" id="IPR000914">
    <property type="entry name" value="SBP_5_dom"/>
</dbReference>
<keyword evidence="5" id="KW-0571">Peptide transport</keyword>
<dbReference type="GO" id="GO:1904680">
    <property type="term" value="F:peptide transmembrane transporter activity"/>
    <property type="evidence" value="ECO:0007669"/>
    <property type="project" value="TreeGrafter"/>
</dbReference>
<dbReference type="OrthoDB" id="403896at2"/>
<evidence type="ECO:0000256" key="3">
    <source>
        <dbReference type="ARBA" id="ARBA00022448"/>
    </source>
</evidence>
<comment type="subcellular location">
    <subcellularLocation>
        <location evidence="1">Cell envelope</location>
    </subcellularLocation>
</comment>
<feature type="domain" description="Solute-binding protein family 5" evidence="6">
    <location>
        <begin position="78"/>
        <end position="459"/>
    </location>
</feature>
<evidence type="ECO:0000256" key="1">
    <source>
        <dbReference type="ARBA" id="ARBA00004196"/>
    </source>
</evidence>
<dbReference type="EMBL" id="BCMG01000001">
    <property type="protein sequence ID" value="GAT17913.1"/>
    <property type="molecule type" value="Genomic_DNA"/>
</dbReference>
<dbReference type="GO" id="GO:0042597">
    <property type="term" value="C:periplasmic space"/>
    <property type="evidence" value="ECO:0007669"/>
    <property type="project" value="UniProtKB-ARBA"/>
</dbReference>
<dbReference type="RefSeq" id="WP_089136029.1">
    <property type="nucleotide sequence ID" value="NZ_BCMG01000001.1"/>
</dbReference>